<dbReference type="AlphaFoldDB" id="B4VR74"/>
<reference evidence="1 2" key="1">
    <citation type="submission" date="2008-07" db="EMBL/GenBank/DDBJ databases">
        <authorList>
            <person name="Tandeau de Marsac N."/>
            <person name="Ferriera S."/>
            <person name="Johnson J."/>
            <person name="Kravitz S."/>
            <person name="Beeson K."/>
            <person name="Sutton G."/>
            <person name="Rogers Y.-H."/>
            <person name="Friedman R."/>
            <person name="Frazier M."/>
            <person name="Venter J.C."/>
        </authorList>
    </citation>
    <scope>NUCLEOTIDE SEQUENCE [LARGE SCALE GENOMIC DNA]</scope>
    <source>
        <strain evidence="1 2">PCC 7420</strain>
    </source>
</reference>
<name>B4VR74_9CYAN</name>
<gene>
    <name evidence="1" type="ORF">MC7420_1328</name>
</gene>
<accession>B4VR74</accession>
<evidence type="ECO:0000313" key="1">
    <source>
        <dbReference type="EMBL" id="EDX75410.1"/>
    </source>
</evidence>
<dbReference type="STRING" id="118168.MC7420_1328"/>
<dbReference type="Proteomes" id="UP000003835">
    <property type="component" value="Unassembled WGS sequence"/>
</dbReference>
<evidence type="ECO:0000313" key="2">
    <source>
        <dbReference type="Proteomes" id="UP000003835"/>
    </source>
</evidence>
<dbReference type="HOGENOM" id="CLU_3342552_0_0_3"/>
<protein>
    <submittedName>
        <fullName evidence="1">Uncharacterized protein</fullName>
    </submittedName>
</protein>
<keyword evidence="2" id="KW-1185">Reference proteome</keyword>
<sequence>MLMLLPYECVISYPFYNTYSAFQVGRAGFVVQLLVTS</sequence>
<proteinExistence type="predicted"/>
<dbReference type="EMBL" id="DS989849">
    <property type="protein sequence ID" value="EDX75410.1"/>
    <property type="molecule type" value="Genomic_DNA"/>
</dbReference>
<organism evidence="1 2">
    <name type="scientific">Coleofasciculus chthonoplastes PCC 7420</name>
    <dbReference type="NCBI Taxonomy" id="118168"/>
    <lineage>
        <taxon>Bacteria</taxon>
        <taxon>Bacillati</taxon>
        <taxon>Cyanobacteriota</taxon>
        <taxon>Cyanophyceae</taxon>
        <taxon>Coleofasciculales</taxon>
        <taxon>Coleofasciculaceae</taxon>
        <taxon>Coleofasciculus</taxon>
    </lineage>
</organism>